<evidence type="ECO:0008006" key="4">
    <source>
        <dbReference type="Google" id="ProtNLM"/>
    </source>
</evidence>
<dbReference type="EMBL" id="LS483452">
    <property type="protein sequence ID" value="SQH78403.1"/>
    <property type="molecule type" value="Genomic_DNA"/>
</dbReference>
<protein>
    <recommendedName>
        <fullName evidence="4">DUF4174 domain-containing protein</fullName>
    </recommendedName>
</protein>
<dbReference type="AlphaFoldDB" id="A0A330MAC7"/>
<evidence type="ECO:0000256" key="1">
    <source>
        <dbReference type="SAM" id="Phobius"/>
    </source>
</evidence>
<feature type="transmembrane region" description="Helical" evidence="1">
    <location>
        <begin position="42"/>
        <end position="61"/>
    </location>
</feature>
<gene>
    <name evidence="2" type="ORF">SHEWBE_4443</name>
</gene>
<keyword evidence="1" id="KW-0812">Transmembrane</keyword>
<sequence length="168" mass="18865">MDYLVVSFKKSQLLKEGFVIKDKSMSKPKAKLKAKSNSTRRMPWTAIGVITSIVLIIGLLLTMMPKGFKSTHEQIGTGKPALVFVYDPSLTVSGSQTEQMNEARDYFSDHLDEQVFFLIAQVGSPEGEQLIAKHRARAAELLLFDPSGNLIKRQFALKSAHELIQWLR</sequence>
<keyword evidence="1" id="KW-1133">Transmembrane helix</keyword>
<proteinExistence type="predicted"/>
<organism evidence="2 3">
    <name type="scientific">Shewanella benthica</name>
    <dbReference type="NCBI Taxonomy" id="43661"/>
    <lineage>
        <taxon>Bacteria</taxon>
        <taxon>Pseudomonadati</taxon>
        <taxon>Pseudomonadota</taxon>
        <taxon>Gammaproteobacteria</taxon>
        <taxon>Alteromonadales</taxon>
        <taxon>Shewanellaceae</taxon>
        <taxon>Shewanella</taxon>
    </lineage>
</organism>
<reference evidence="3" key="1">
    <citation type="submission" date="2018-06" db="EMBL/GenBank/DDBJ databases">
        <authorList>
            <person name="Cea G.-C."/>
            <person name="William W."/>
        </authorList>
    </citation>
    <scope>NUCLEOTIDE SEQUENCE [LARGE SCALE GENOMIC DNA]</scope>
    <source>
        <strain evidence="3">DB21MT-2</strain>
    </source>
</reference>
<dbReference type="KEGG" id="sbk:SHEWBE_4443"/>
<evidence type="ECO:0000313" key="3">
    <source>
        <dbReference type="Proteomes" id="UP000250123"/>
    </source>
</evidence>
<name>A0A330MAC7_9GAMM</name>
<accession>A0A330MAC7</accession>
<evidence type="ECO:0000313" key="2">
    <source>
        <dbReference type="EMBL" id="SQH78403.1"/>
    </source>
</evidence>
<dbReference type="Proteomes" id="UP000250123">
    <property type="component" value="Chromosome SHEWBE"/>
</dbReference>
<keyword evidence="1" id="KW-0472">Membrane</keyword>
<dbReference type="RefSeq" id="WP_331827970.1">
    <property type="nucleotide sequence ID" value="NZ_LS483452.1"/>
</dbReference>